<accession>A0A645CHS0</accession>
<dbReference type="InterPro" id="IPR001920">
    <property type="entry name" value="Asp/Glu_race"/>
</dbReference>
<dbReference type="Gene3D" id="3.40.50.1860">
    <property type="match status" value="1"/>
</dbReference>
<sequence length="86" mass="9767">MGCTHYPLLRRCLQSVVGDAVKLVDPAFETAKAIKEYLSKNDMLRTAKTQPQHSFFVSDTTDMFKKICSEALNKTYATEEIDIESF</sequence>
<comment type="caution">
    <text evidence="1">The sequence shown here is derived from an EMBL/GenBank/DDBJ whole genome shotgun (WGS) entry which is preliminary data.</text>
</comment>
<dbReference type="EMBL" id="VSSQ01027312">
    <property type="protein sequence ID" value="MPM76490.1"/>
    <property type="molecule type" value="Genomic_DNA"/>
</dbReference>
<protein>
    <submittedName>
        <fullName evidence="1">Glutamate racemase</fullName>
        <ecNumber evidence="1">5.1.1.3</ecNumber>
    </submittedName>
</protein>
<gene>
    <name evidence="1" type="primary">murI_20</name>
    <name evidence="1" type="ORF">SDC9_123488</name>
</gene>
<organism evidence="1">
    <name type="scientific">bioreactor metagenome</name>
    <dbReference type="NCBI Taxonomy" id="1076179"/>
    <lineage>
        <taxon>unclassified sequences</taxon>
        <taxon>metagenomes</taxon>
        <taxon>ecological metagenomes</taxon>
    </lineage>
</organism>
<evidence type="ECO:0000313" key="1">
    <source>
        <dbReference type="EMBL" id="MPM76490.1"/>
    </source>
</evidence>
<dbReference type="AlphaFoldDB" id="A0A645CHS0"/>
<name>A0A645CHS0_9ZZZZ</name>
<proteinExistence type="predicted"/>
<keyword evidence="1" id="KW-0413">Isomerase</keyword>
<dbReference type="SUPFAM" id="SSF53681">
    <property type="entry name" value="Aspartate/glutamate racemase"/>
    <property type="match status" value="1"/>
</dbReference>
<dbReference type="EC" id="5.1.1.3" evidence="1"/>
<reference evidence="1" key="1">
    <citation type="submission" date="2019-08" db="EMBL/GenBank/DDBJ databases">
        <authorList>
            <person name="Kucharzyk K."/>
            <person name="Murdoch R.W."/>
            <person name="Higgins S."/>
            <person name="Loffler F."/>
        </authorList>
    </citation>
    <scope>NUCLEOTIDE SEQUENCE</scope>
</reference>
<dbReference type="GO" id="GO:0008881">
    <property type="term" value="F:glutamate racemase activity"/>
    <property type="evidence" value="ECO:0007669"/>
    <property type="project" value="UniProtKB-EC"/>
</dbReference>